<dbReference type="GO" id="GO:0016810">
    <property type="term" value="F:hydrolase activity, acting on carbon-nitrogen (but not peptide) bonds"/>
    <property type="evidence" value="ECO:0007669"/>
    <property type="project" value="InterPro"/>
</dbReference>
<keyword evidence="1" id="KW-0732">Signal</keyword>
<dbReference type="EMBL" id="CP036433">
    <property type="protein sequence ID" value="QDU94715.1"/>
    <property type="molecule type" value="Genomic_DNA"/>
</dbReference>
<dbReference type="AlphaFoldDB" id="A0A518DSA1"/>
<dbReference type="KEGG" id="lcre:Pla8534_25210"/>
<feature type="chain" id="PRO_5022122385" description="Amidohydrolase-related domain-containing protein" evidence="1">
    <location>
        <begin position="30"/>
        <end position="443"/>
    </location>
</feature>
<organism evidence="3 4">
    <name type="scientific">Lignipirellula cremea</name>
    <dbReference type="NCBI Taxonomy" id="2528010"/>
    <lineage>
        <taxon>Bacteria</taxon>
        <taxon>Pseudomonadati</taxon>
        <taxon>Planctomycetota</taxon>
        <taxon>Planctomycetia</taxon>
        <taxon>Pirellulales</taxon>
        <taxon>Pirellulaceae</taxon>
        <taxon>Lignipirellula</taxon>
    </lineage>
</organism>
<evidence type="ECO:0000313" key="4">
    <source>
        <dbReference type="Proteomes" id="UP000317648"/>
    </source>
</evidence>
<dbReference type="PANTHER" id="PTHR43135:SF3">
    <property type="entry name" value="ALPHA-D-RIBOSE 1-METHYLPHOSPHONATE 5-TRIPHOSPHATE DIPHOSPHATASE"/>
    <property type="match status" value="1"/>
</dbReference>
<evidence type="ECO:0000259" key="2">
    <source>
        <dbReference type="Pfam" id="PF01979"/>
    </source>
</evidence>
<keyword evidence="4" id="KW-1185">Reference proteome</keyword>
<accession>A0A518DSA1</accession>
<protein>
    <recommendedName>
        <fullName evidence="2">Amidohydrolase-related domain-containing protein</fullName>
    </recommendedName>
</protein>
<dbReference type="InterPro" id="IPR011059">
    <property type="entry name" value="Metal-dep_hydrolase_composite"/>
</dbReference>
<feature type="signal peptide" evidence="1">
    <location>
        <begin position="1"/>
        <end position="29"/>
    </location>
</feature>
<proteinExistence type="predicted"/>
<evidence type="ECO:0000313" key="3">
    <source>
        <dbReference type="EMBL" id="QDU94715.1"/>
    </source>
</evidence>
<dbReference type="InterPro" id="IPR006680">
    <property type="entry name" value="Amidohydro-rel"/>
</dbReference>
<feature type="domain" description="Amidohydrolase-related" evidence="2">
    <location>
        <begin position="331"/>
        <end position="407"/>
    </location>
</feature>
<reference evidence="3 4" key="1">
    <citation type="submission" date="2019-02" db="EMBL/GenBank/DDBJ databases">
        <title>Deep-cultivation of Planctomycetes and their phenomic and genomic characterization uncovers novel biology.</title>
        <authorList>
            <person name="Wiegand S."/>
            <person name="Jogler M."/>
            <person name="Boedeker C."/>
            <person name="Pinto D."/>
            <person name="Vollmers J."/>
            <person name="Rivas-Marin E."/>
            <person name="Kohn T."/>
            <person name="Peeters S.H."/>
            <person name="Heuer A."/>
            <person name="Rast P."/>
            <person name="Oberbeckmann S."/>
            <person name="Bunk B."/>
            <person name="Jeske O."/>
            <person name="Meyerdierks A."/>
            <person name="Storesund J.E."/>
            <person name="Kallscheuer N."/>
            <person name="Luecker S."/>
            <person name="Lage O.M."/>
            <person name="Pohl T."/>
            <person name="Merkel B.J."/>
            <person name="Hornburger P."/>
            <person name="Mueller R.-W."/>
            <person name="Bruemmer F."/>
            <person name="Labrenz M."/>
            <person name="Spormann A.M."/>
            <person name="Op den Camp H."/>
            <person name="Overmann J."/>
            <person name="Amann R."/>
            <person name="Jetten M.S.M."/>
            <person name="Mascher T."/>
            <person name="Medema M.H."/>
            <person name="Devos D.P."/>
            <person name="Kaster A.-K."/>
            <person name="Ovreas L."/>
            <person name="Rohde M."/>
            <person name="Galperin M.Y."/>
            <person name="Jogler C."/>
        </authorList>
    </citation>
    <scope>NUCLEOTIDE SEQUENCE [LARGE SCALE GENOMIC DNA]</scope>
    <source>
        <strain evidence="3 4">Pla85_3_4</strain>
    </source>
</reference>
<dbReference type="Pfam" id="PF01979">
    <property type="entry name" value="Amidohydro_1"/>
    <property type="match status" value="1"/>
</dbReference>
<dbReference type="PANTHER" id="PTHR43135">
    <property type="entry name" value="ALPHA-D-RIBOSE 1-METHYLPHOSPHONATE 5-TRIPHOSPHATE DIPHOSPHATASE"/>
    <property type="match status" value="1"/>
</dbReference>
<name>A0A518DSA1_9BACT</name>
<sequence precursor="true">MSALASQTTFLFRLVVGGLLLSAGSFAWAGPEVPGAPQQRPIALVGGMIVPVDGPTIEKGTVLFEDGKITAVGKKVDLPDDVQVIDVTGKRVYPGLFESMSAMGLIEIDSIRASRDYAEVGELNPNVRAEKAVNPDSELIPVTRSNGVLLALTAPKTGLLAGRSAVLQLDGWSTEDLTLQANVGLHLNWPAMSPIFEWESEKSAKEQVEARDKMLRQLQLAFDEARAYQKLRAAEPTAPVDARLESLLPVLAGDIPVIVQAEEVRQIQAALAFVEREGLRMILYGGYDAERCARLLKERQIPVILGGVHRLPRRNDDDYDAPFTLPARLHAAGVKFCIAGSGRFGASTARNLPYHAATAVAYGLPADVALEAITLAPAEILGVADRVGSLTVGKDATLIITTGDPLETSTAVEAAYIQGRRVDLSNRQQRLWKKYEQKYRQQR</sequence>
<dbReference type="RefSeq" id="WP_197443227.1">
    <property type="nucleotide sequence ID" value="NZ_CP036433.1"/>
</dbReference>
<dbReference type="Gene3D" id="3.20.20.140">
    <property type="entry name" value="Metal-dependent hydrolases"/>
    <property type="match status" value="1"/>
</dbReference>
<dbReference type="SUPFAM" id="SSF51338">
    <property type="entry name" value="Composite domain of metallo-dependent hydrolases"/>
    <property type="match status" value="1"/>
</dbReference>
<gene>
    <name evidence="3" type="ORF">Pla8534_25210</name>
</gene>
<dbReference type="InterPro" id="IPR032466">
    <property type="entry name" value="Metal_Hydrolase"/>
</dbReference>
<evidence type="ECO:0000256" key="1">
    <source>
        <dbReference type="SAM" id="SignalP"/>
    </source>
</evidence>
<dbReference type="InterPro" id="IPR051781">
    <property type="entry name" value="Metallo-dep_Hydrolase"/>
</dbReference>
<dbReference type="Proteomes" id="UP000317648">
    <property type="component" value="Chromosome"/>
</dbReference>
<dbReference type="SUPFAM" id="SSF51556">
    <property type="entry name" value="Metallo-dependent hydrolases"/>
    <property type="match status" value="1"/>
</dbReference>
<dbReference type="Gene3D" id="2.30.40.10">
    <property type="entry name" value="Urease, subunit C, domain 1"/>
    <property type="match status" value="1"/>
</dbReference>